<evidence type="ECO:0000313" key="2">
    <source>
        <dbReference type="EMBL" id="SUZ97828.1"/>
    </source>
</evidence>
<organism evidence="2">
    <name type="scientific">marine metagenome</name>
    <dbReference type="NCBI Taxonomy" id="408172"/>
    <lineage>
        <taxon>unclassified sequences</taxon>
        <taxon>metagenomes</taxon>
        <taxon>ecological metagenomes</taxon>
    </lineage>
</organism>
<dbReference type="InterPro" id="IPR036928">
    <property type="entry name" value="AS_sf"/>
</dbReference>
<gene>
    <name evidence="2" type="ORF">METZ01_LOCUS50682</name>
</gene>
<dbReference type="Gene3D" id="3.90.1300.10">
    <property type="entry name" value="Amidase signature (AS) domain"/>
    <property type="match status" value="1"/>
</dbReference>
<accession>A0A381S3C3</accession>
<dbReference type="Pfam" id="PF01425">
    <property type="entry name" value="Amidase"/>
    <property type="match status" value="1"/>
</dbReference>
<dbReference type="GO" id="GO:0012505">
    <property type="term" value="C:endomembrane system"/>
    <property type="evidence" value="ECO:0007669"/>
    <property type="project" value="TreeGrafter"/>
</dbReference>
<reference evidence="2" key="1">
    <citation type="submission" date="2018-05" db="EMBL/GenBank/DDBJ databases">
        <authorList>
            <person name="Lanie J.A."/>
            <person name="Ng W.-L."/>
            <person name="Kazmierczak K.M."/>
            <person name="Andrzejewski T.M."/>
            <person name="Davidsen T.M."/>
            <person name="Wayne K.J."/>
            <person name="Tettelin H."/>
            <person name="Glass J.I."/>
            <person name="Rusch D."/>
            <person name="Podicherti R."/>
            <person name="Tsui H.-C.T."/>
            <person name="Winkler M.E."/>
        </authorList>
    </citation>
    <scope>NUCLEOTIDE SEQUENCE</scope>
</reference>
<dbReference type="AlphaFoldDB" id="A0A381S3C3"/>
<evidence type="ECO:0000259" key="1">
    <source>
        <dbReference type="Pfam" id="PF01425"/>
    </source>
</evidence>
<dbReference type="PANTHER" id="PTHR43372:SF4">
    <property type="entry name" value="FATTY-ACID AMIDE HYDROLASE 2"/>
    <property type="match status" value="1"/>
</dbReference>
<sequence>MVDAFSSATELAAAIKTKEVSSRELTDLYIDRVERYDGDINAVVVRDFERGRKAAEAADAALAKGQDLGPLHGVPMTIKEAYDIEGLPTTWGYPEFSENIANSDADSVTRLKEAGAVFFGKTNVPLSLADFQSFNEVYGTTNNPWDLTRTPGGSSGGSSAALAAGLTGLEAGSDIGGSIRNPAHFCGIYGHKPTWGIVSDEGHNLPGSYMPADIAVVGPMARSAEDLALAMGVVAGPGRTDRRGWQLALDKPSKTKLSDFKIAILPNHIMAPVSTEMADRVQSVADTLAKTGATVSDVARPDIDFEASFETYSSLLWGVMGADTPEEEKEQMRKASKNLSEDPNIEDNLNRFTIQEHSEWLKYSNDRFRLRNKWDTFFKEWDILICPQMPTDAFPHNQGDYLNRKLTVNNEDQDYFQQVFWAGIITVAHLPSTVFPTGLSKAGLPIGLQAVGAEYNDLKTIDFTRLVAQEIGGFTPPPNYP</sequence>
<feature type="domain" description="Amidase" evidence="1">
    <location>
        <begin position="24"/>
        <end position="457"/>
    </location>
</feature>
<dbReference type="EMBL" id="UINC01002545">
    <property type="protein sequence ID" value="SUZ97828.1"/>
    <property type="molecule type" value="Genomic_DNA"/>
</dbReference>
<proteinExistence type="predicted"/>
<dbReference type="InterPro" id="IPR023631">
    <property type="entry name" value="Amidase_dom"/>
</dbReference>
<dbReference type="InterPro" id="IPR052739">
    <property type="entry name" value="FAAH2"/>
</dbReference>
<dbReference type="PANTHER" id="PTHR43372">
    <property type="entry name" value="FATTY-ACID AMIDE HYDROLASE"/>
    <property type="match status" value="1"/>
</dbReference>
<name>A0A381S3C3_9ZZZZ</name>
<dbReference type="SUPFAM" id="SSF75304">
    <property type="entry name" value="Amidase signature (AS) enzymes"/>
    <property type="match status" value="1"/>
</dbReference>
<dbReference type="NCBIfam" id="NF004816">
    <property type="entry name" value="PRK06170.1"/>
    <property type="match status" value="1"/>
</dbReference>
<protein>
    <recommendedName>
        <fullName evidence="1">Amidase domain-containing protein</fullName>
    </recommendedName>
</protein>